<dbReference type="AlphaFoldDB" id="A0A9P4NJ14"/>
<keyword evidence="1" id="KW-0479">Metal-binding</keyword>
<evidence type="ECO:0000313" key="2">
    <source>
        <dbReference type="EMBL" id="KAF2423662.1"/>
    </source>
</evidence>
<organism evidence="2 3">
    <name type="scientific">Tothia fuscella</name>
    <dbReference type="NCBI Taxonomy" id="1048955"/>
    <lineage>
        <taxon>Eukaryota</taxon>
        <taxon>Fungi</taxon>
        <taxon>Dikarya</taxon>
        <taxon>Ascomycota</taxon>
        <taxon>Pezizomycotina</taxon>
        <taxon>Dothideomycetes</taxon>
        <taxon>Pleosporomycetidae</taxon>
        <taxon>Venturiales</taxon>
        <taxon>Cylindrosympodiaceae</taxon>
        <taxon>Tothia</taxon>
    </lineage>
</organism>
<feature type="binding site" description="axial binding residue" evidence="1">
    <location>
        <position position="489"/>
    </location>
    <ligand>
        <name>heme</name>
        <dbReference type="ChEBI" id="CHEBI:30413"/>
    </ligand>
    <ligandPart>
        <name>Fe</name>
        <dbReference type="ChEBI" id="CHEBI:18248"/>
    </ligandPart>
</feature>
<dbReference type="GO" id="GO:0005506">
    <property type="term" value="F:iron ion binding"/>
    <property type="evidence" value="ECO:0007669"/>
    <property type="project" value="InterPro"/>
</dbReference>
<keyword evidence="2" id="KW-0560">Oxidoreductase</keyword>
<dbReference type="GO" id="GO:0016705">
    <property type="term" value="F:oxidoreductase activity, acting on paired donors, with incorporation or reduction of molecular oxygen"/>
    <property type="evidence" value="ECO:0007669"/>
    <property type="project" value="InterPro"/>
</dbReference>
<dbReference type="SUPFAM" id="SSF48264">
    <property type="entry name" value="Cytochrome P450"/>
    <property type="match status" value="1"/>
</dbReference>
<dbReference type="PRINTS" id="PR00385">
    <property type="entry name" value="P450"/>
</dbReference>
<dbReference type="PANTHER" id="PTHR24305:SF222">
    <property type="entry name" value="CYTOCHROME P450 MONOOXYGENASE STCS"/>
    <property type="match status" value="1"/>
</dbReference>
<gene>
    <name evidence="2" type="ORF">EJ08DRAFT_639851</name>
</gene>
<protein>
    <submittedName>
        <fullName evidence="2">Cytochrome P450 monooxygenase</fullName>
    </submittedName>
</protein>
<name>A0A9P4NJ14_9PEZI</name>
<dbReference type="OrthoDB" id="10029320at2759"/>
<dbReference type="InterPro" id="IPR050121">
    <property type="entry name" value="Cytochrome_P450_monoxygenase"/>
</dbReference>
<keyword evidence="1" id="KW-0349">Heme</keyword>
<dbReference type="PANTHER" id="PTHR24305">
    <property type="entry name" value="CYTOCHROME P450"/>
    <property type="match status" value="1"/>
</dbReference>
<dbReference type="EMBL" id="MU007079">
    <property type="protein sequence ID" value="KAF2423662.1"/>
    <property type="molecule type" value="Genomic_DNA"/>
</dbReference>
<comment type="cofactor">
    <cofactor evidence="1">
        <name>heme</name>
        <dbReference type="ChEBI" id="CHEBI:30413"/>
    </cofactor>
</comment>
<dbReference type="CDD" id="cd11051">
    <property type="entry name" value="CYP59-like"/>
    <property type="match status" value="1"/>
</dbReference>
<proteinExistence type="predicted"/>
<dbReference type="GO" id="GO:0004497">
    <property type="term" value="F:monooxygenase activity"/>
    <property type="evidence" value="ECO:0007669"/>
    <property type="project" value="UniProtKB-KW"/>
</dbReference>
<sequence length="565" mass="63548">MALLRFILLAVPFLAWLGYRFIRKKRFEQYKNIPRLPPNLIWGHLKALNEFIQSEGLGKHTDYAFAAISRALNRPSIFLLDMRPLFYPLLVIQSHTVAEQIVKPSKEFKYSVLKSPTLRGLLPIIGPTSIISAAGADWKHLRKRFNPGFAHAHLITLIPAIIGATRKFLGRLERHAKDGGEFGFDELCTALTFDIIGAVVLDVDFKSQGAPENQHPVVRLYRQLTHAYDDNTPFPFLAWRKKRKQRKYGEAVDAAIKDVVAEKFEQTKTKFDEKRVLSGRSVLELSLQDVDVLTKDELQMAADQVKSFLFAGHDTTSILLQWAFYALSIHPRVRSTLCAELDTVFGSSSSPDSVAEQLLQRGEEALSQLSYTSAVIKEILRLYPPAGSARMAPKGSGYTIRMDNGENVCVDGFVLYVNHYIIQRDPAIYGDTADDFCPERWLGDTDTSMESEYGITETVSSEKKVDVAEDGKEIPPSAWRPFERGPRNCIGQELANIEARVILACVARRFEFTKVGAGEVVLGKDGQPQLDPKGRFVVRGEMYNKRQVTSKPFDGMMMKVKVVES</sequence>
<dbReference type="InterPro" id="IPR001128">
    <property type="entry name" value="Cyt_P450"/>
</dbReference>
<keyword evidence="2" id="KW-0503">Monooxygenase</keyword>
<dbReference type="Pfam" id="PF00067">
    <property type="entry name" value="p450"/>
    <property type="match status" value="1"/>
</dbReference>
<keyword evidence="3" id="KW-1185">Reference proteome</keyword>
<comment type="caution">
    <text evidence="2">The sequence shown here is derived from an EMBL/GenBank/DDBJ whole genome shotgun (WGS) entry which is preliminary data.</text>
</comment>
<accession>A0A9P4NJ14</accession>
<evidence type="ECO:0000313" key="3">
    <source>
        <dbReference type="Proteomes" id="UP000800235"/>
    </source>
</evidence>
<dbReference type="Gene3D" id="1.10.630.10">
    <property type="entry name" value="Cytochrome P450"/>
    <property type="match status" value="1"/>
</dbReference>
<dbReference type="PRINTS" id="PR00463">
    <property type="entry name" value="EP450I"/>
</dbReference>
<dbReference type="InterPro" id="IPR036396">
    <property type="entry name" value="Cyt_P450_sf"/>
</dbReference>
<evidence type="ECO:0000256" key="1">
    <source>
        <dbReference type="PIRSR" id="PIRSR602401-1"/>
    </source>
</evidence>
<dbReference type="Proteomes" id="UP000800235">
    <property type="component" value="Unassembled WGS sequence"/>
</dbReference>
<keyword evidence="1" id="KW-0408">Iron</keyword>
<dbReference type="InterPro" id="IPR002401">
    <property type="entry name" value="Cyt_P450_E_grp-I"/>
</dbReference>
<dbReference type="GO" id="GO:0020037">
    <property type="term" value="F:heme binding"/>
    <property type="evidence" value="ECO:0007669"/>
    <property type="project" value="InterPro"/>
</dbReference>
<reference evidence="2" key="1">
    <citation type="journal article" date="2020" name="Stud. Mycol.">
        <title>101 Dothideomycetes genomes: a test case for predicting lifestyles and emergence of pathogens.</title>
        <authorList>
            <person name="Haridas S."/>
            <person name="Albert R."/>
            <person name="Binder M."/>
            <person name="Bloem J."/>
            <person name="Labutti K."/>
            <person name="Salamov A."/>
            <person name="Andreopoulos B."/>
            <person name="Baker S."/>
            <person name="Barry K."/>
            <person name="Bills G."/>
            <person name="Bluhm B."/>
            <person name="Cannon C."/>
            <person name="Castanera R."/>
            <person name="Culley D."/>
            <person name="Daum C."/>
            <person name="Ezra D."/>
            <person name="Gonzalez J."/>
            <person name="Henrissat B."/>
            <person name="Kuo A."/>
            <person name="Liang C."/>
            <person name="Lipzen A."/>
            <person name="Lutzoni F."/>
            <person name="Magnuson J."/>
            <person name="Mondo S."/>
            <person name="Nolan M."/>
            <person name="Ohm R."/>
            <person name="Pangilinan J."/>
            <person name="Park H.-J."/>
            <person name="Ramirez L."/>
            <person name="Alfaro M."/>
            <person name="Sun H."/>
            <person name="Tritt A."/>
            <person name="Yoshinaga Y."/>
            <person name="Zwiers L.-H."/>
            <person name="Turgeon B."/>
            <person name="Goodwin S."/>
            <person name="Spatafora J."/>
            <person name="Crous P."/>
            <person name="Grigoriev I."/>
        </authorList>
    </citation>
    <scope>NUCLEOTIDE SEQUENCE</scope>
    <source>
        <strain evidence="2">CBS 130266</strain>
    </source>
</reference>